<keyword evidence="12" id="KW-1185">Reference proteome</keyword>
<dbReference type="GO" id="GO:0006513">
    <property type="term" value="P:protein monoubiquitination"/>
    <property type="evidence" value="ECO:0007669"/>
    <property type="project" value="TreeGrafter"/>
</dbReference>
<evidence type="ECO:0000256" key="4">
    <source>
        <dbReference type="ARBA" id="ARBA00022441"/>
    </source>
</evidence>
<dbReference type="KEGG" id="dord:105986420"/>
<dbReference type="SMART" id="SM00875">
    <property type="entry name" value="BACK"/>
    <property type="match status" value="1"/>
</dbReference>
<dbReference type="PRINTS" id="PR00501">
    <property type="entry name" value="KELCHREPEAT"/>
</dbReference>
<dbReference type="SMART" id="SM00225">
    <property type="entry name" value="BTB"/>
    <property type="match status" value="1"/>
</dbReference>
<dbReference type="FunFam" id="3.30.710.10:FF:000001">
    <property type="entry name" value="Kelch-like family member 20"/>
    <property type="match status" value="1"/>
</dbReference>
<evidence type="ECO:0000256" key="7">
    <source>
        <dbReference type="ARBA" id="ARBA00023015"/>
    </source>
</evidence>
<dbReference type="PANTHER" id="PTHR24412">
    <property type="entry name" value="KELCH PROTEIN"/>
    <property type="match status" value="1"/>
</dbReference>
<dbReference type="FunFam" id="2.120.10.80:FF:000011">
    <property type="entry name" value="Kelch like family member 12"/>
    <property type="match status" value="1"/>
</dbReference>
<dbReference type="InterPro" id="IPR017096">
    <property type="entry name" value="BTB-kelch_protein"/>
</dbReference>
<gene>
    <name evidence="13" type="primary">Klhl12</name>
</gene>
<dbReference type="InterPro" id="IPR015915">
    <property type="entry name" value="Kelch-typ_b-propeller"/>
</dbReference>
<dbReference type="CTD" id="59349"/>
<comment type="subcellular location">
    <subcellularLocation>
        <location evidence="1">Nucleus</location>
    </subcellularLocation>
</comment>
<keyword evidence="4" id="KW-0880">Kelch repeat</keyword>
<dbReference type="Pfam" id="PF00651">
    <property type="entry name" value="BTB"/>
    <property type="match status" value="1"/>
</dbReference>
<evidence type="ECO:0000256" key="2">
    <source>
        <dbReference type="ARBA" id="ARBA00004906"/>
    </source>
</evidence>
<dbReference type="InParanoid" id="A0A1S3FA75"/>
<evidence type="ECO:0000256" key="10">
    <source>
        <dbReference type="ARBA" id="ARBA00023242"/>
    </source>
</evidence>
<reference evidence="13" key="1">
    <citation type="submission" date="2025-08" db="UniProtKB">
        <authorList>
            <consortium name="RefSeq"/>
        </authorList>
    </citation>
    <scope>IDENTIFICATION</scope>
    <source>
        <tissue evidence="13">Kidney</tissue>
    </source>
</reference>
<keyword evidence="6" id="KW-0833">Ubl conjugation pathway</keyword>
<dbReference type="InterPro" id="IPR000210">
    <property type="entry name" value="BTB/POZ_dom"/>
</dbReference>
<keyword evidence="10" id="KW-0539">Nucleus</keyword>
<dbReference type="CDD" id="cd18242">
    <property type="entry name" value="BTB_POZ_KLHL12_C3IP1_DKIR"/>
    <property type="match status" value="1"/>
</dbReference>
<comment type="similarity">
    <text evidence="3">Belongs to the Mediator complex subunit 28 family.</text>
</comment>
<evidence type="ECO:0000256" key="1">
    <source>
        <dbReference type="ARBA" id="ARBA00004123"/>
    </source>
</evidence>
<dbReference type="SMART" id="SM00612">
    <property type="entry name" value="Kelch"/>
    <property type="match status" value="6"/>
</dbReference>
<dbReference type="SUPFAM" id="SSF117281">
    <property type="entry name" value="Kelch motif"/>
    <property type="match status" value="1"/>
</dbReference>
<dbReference type="PANTHER" id="PTHR24412:SF494">
    <property type="entry name" value="KELCH-LIKE PROTEIN 12"/>
    <property type="match status" value="1"/>
</dbReference>
<keyword evidence="5" id="KW-0677">Repeat</keyword>
<comment type="pathway">
    <text evidence="2">Protein modification; protein ubiquitination.</text>
</comment>
<dbReference type="GO" id="GO:0048208">
    <property type="term" value="P:COPII vesicle coating"/>
    <property type="evidence" value="ECO:0007669"/>
    <property type="project" value="TreeGrafter"/>
</dbReference>
<keyword evidence="9" id="KW-0804">Transcription</keyword>
<dbReference type="InterPro" id="IPR011705">
    <property type="entry name" value="BACK"/>
</dbReference>
<keyword evidence="8" id="KW-0175">Coiled coil</keyword>
<dbReference type="PIRSF" id="PIRSF037037">
    <property type="entry name" value="Kelch-like_protein_gigaxonin"/>
    <property type="match status" value="1"/>
</dbReference>
<dbReference type="Proteomes" id="UP000081671">
    <property type="component" value="Unplaced"/>
</dbReference>
<dbReference type="Gene3D" id="1.25.40.420">
    <property type="match status" value="1"/>
</dbReference>
<evidence type="ECO:0000256" key="3">
    <source>
        <dbReference type="ARBA" id="ARBA00005571"/>
    </source>
</evidence>
<dbReference type="GO" id="GO:0005634">
    <property type="term" value="C:nucleus"/>
    <property type="evidence" value="ECO:0007669"/>
    <property type="project" value="UniProtKB-SubCell"/>
</dbReference>
<dbReference type="GO" id="GO:0009888">
    <property type="term" value="P:tissue development"/>
    <property type="evidence" value="ECO:0007669"/>
    <property type="project" value="UniProtKB-ARBA"/>
</dbReference>
<evidence type="ECO:0000256" key="6">
    <source>
        <dbReference type="ARBA" id="ARBA00022786"/>
    </source>
</evidence>
<dbReference type="InterPro" id="IPR011333">
    <property type="entry name" value="SKP1/BTB/POZ_sf"/>
</dbReference>
<dbReference type="OrthoDB" id="45365at2759"/>
<evidence type="ECO:0000256" key="5">
    <source>
        <dbReference type="ARBA" id="ARBA00022737"/>
    </source>
</evidence>
<dbReference type="InterPro" id="IPR006652">
    <property type="entry name" value="Kelch_1"/>
</dbReference>
<name>A0A1S3FA75_DIPOR</name>
<dbReference type="Pfam" id="PF24681">
    <property type="entry name" value="Kelch_KLHDC2_KLHL20_DRC7"/>
    <property type="match status" value="1"/>
</dbReference>
<dbReference type="AlphaFoldDB" id="A0A1S3FA75"/>
<evidence type="ECO:0000313" key="13">
    <source>
        <dbReference type="RefSeq" id="XP_012872767.1"/>
    </source>
</evidence>
<dbReference type="PROSITE" id="PS50097">
    <property type="entry name" value="BTB"/>
    <property type="match status" value="1"/>
</dbReference>
<dbReference type="FunCoup" id="A0A1S3FA75">
    <property type="interactions" value="1280"/>
</dbReference>
<dbReference type="SUPFAM" id="SSF54695">
    <property type="entry name" value="POZ domain"/>
    <property type="match status" value="1"/>
</dbReference>
<dbReference type="Pfam" id="PF11594">
    <property type="entry name" value="Med28"/>
    <property type="match status" value="1"/>
</dbReference>
<dbReference type="GeneID" id="105986420"/>
<protein>
    <submittedName>
        <fullName evidence="13">Kelch-like protein 12</fullName>
    </submittedName>
</protein>
<evidence type="ECO:0000256" key="9">
    <source>
        <dbReference type="ARBA" id="ARBA00023163"/>
    </source>
</evidence>
<proteinExistence type="inferred from homology"/>
<feature type="domain" description="BTB" evidence="11">
    <location>
        <begin position="33"/>
        <end position="100"/>
    </location>
</feature>
<dbReference type="Gene3D" id="2.120.10.80">
    <property type="entry name" value="Kelch-type beta propeller"/>
    <property type="match status" value="1"/>
</dbReference>
<dbReference type="Pfam" id="PF01344">
    <property type="entry name" value="Kelch_1"/>
    <property type="match status" value="2"/>
</dbReference>
<dbReference type="Pfam" id="PF07707">
    <property type="entry name" value="BACK"/>
    <property type="match status" value="1"/>
</dbReference>
<evidence type="ECO:0000256" key="8">
    <source>
        <dbReference type="ARBA" id="ARBA00023054"/>
    </source>
</evidence>
<keyword evidence="7" id="KW-0805">Transcription regulation</keyword>
<sequence>MGGIMAPKDIMTNTHAKSILNSMNSLRKSNTLCDVTLRVEQKDFPAHRIVLAACSDYFCAMFTSELSEKGKPYVDIQGLTASTMEILLDFVYTETVHVTVENVQELLPAACLLQLKGVKQACCEFLESQLDPSNCLGIRDFAETHNCVDLMQAAEVFSQKHFPEVVQHEEFILLSQGEVEKLIKCDEIQVCIWLALKAFFFLCQDSHLSPCYPHLASRAKLRFFKQLRELREVLTLRWWTSCSHSFKACFASLVSQDYVNETDQEEIRTGVDQCIQKFLDIARQTECFFLQKRLQLSVQKPEQVIKEDVSELKNKLQQKDTLVQKHLTKVQHWQQVLEDINLQHKKPADIPQGSLAYLEQPFIRCSLQCRDLVDEAKKFHLRPELRSQMQGPRTRARLGANEVLLVVGGFGSQQSPIDVVEKYDPKTQEWSFLPSITRKRRYVASVSLHDRIYVIGGYDGRSRLSSVECLDYTADEDGVWYSVAPMNVRRGLAGATTLGDMIYVSGGFDGSRRHTSMERYDPNIDQWSMLGDMQTAREGAGLVVASGVIYCLGGYDGLNILNSVEKYDPHTGHWTNVTPMATKRSGAGVALLNDHIYVVGGFDGTAHLSSVEAYNICTDSWTTVTSMTTPRCYVGATVLRGRLYAIAGYDGNSLLSSIECYDPIIDSWEVVTSMGTQRCDAGVCVLREK</sequence>
<evidence type="ECO:0000259" key="11">
    <source>
        <dbReference type="PROSITE" id="PS50097"/>
    </source>
</evidence>
<dbReference type="Gene3D" id="3.30.710.10">
    <property type="entry name" value="Potassium Channel Kv1.1, Chain A"/>
    <property type="match status" value="1"/>
</dbReference>
<dbReference type="RefSeq" id="XP_012872767.1">
    <property type="nucleotide sequence ID" value="XM_013017313.1"/>
</dbReference>
<accession>A0A1S3FA75</accession>
<dbReference type="GO" id="GO:0030134">
    <property type="term" value="C:COPII-coated ER to Golgi transport vesicle"/>
    <property type="evidence" value="ECO:0007669"/>
    <property type="project" value="TreeGrafter"/>
</dbReference>
<dbReference type="InterPro" id="IPR021640">
    <property type="entry name" value="Mediator_Med28"/>
</dbReference>
<evidence type="ECO:0000313" key="12">
    <source>
        <dbReference type="Proteomes" id="UP000081671"/>
    </source>
</evidence>
<organism evidence="12 13">
    <name type="scientific">Dipodomys ordii</name>
    <name type="common">Ord's kangaroo rat</name>
    <dbReference type="NCBI Taxonomy" id="10020"/>
    <lineage>
        <taxon>Eukaryota</taxon>
        <taxon>Metazoa</taxon>
        <taxon>Chordata</taxon>
        <taxon>Craniata</taxon>
        <taxon>Vertebrata</taxon>
        <taxon>Euteleostomi</taxon>
        <taxon>Mammalia</taxon>
        <taxon>Eutheria</taxon>
        <taxon>Euarchontoglires</taxon>
        <taxon>Glires</taxon>
        <taxon>Rodentia</taxon>
        <taxon>Castorimorpha</taxon>
        <taxon>Heteromyidae</taxon>
        <taxon>Dipodomyinae</taxon>
        <taxon>Dipodomys</taxon>
    </lineage>
</organism>